<dbReference type="PIRSF" id="PIRSF005514">
    <property type="entry name" value="ATPase_F0_D_mt"/>
    <property type="match status" value="1"/>
</dbReference>
<keyword evidence="7 10" id="KW-0406">Ion transport</keyword>
<proteinExistence type="inferred from homology"/>
<dbReference type="SUPFAM" id="SSF161065">
    <property type="entry name" value="ATP synthase D chain-like"/>
    <property type="match status" value="1"/>
</dbReference>
<evidence type="ECO:0000256" key="10">
    <source>
        <dbReference type="PIRNR" id="PIRNR005514"/>
    </source>
</evidence>
<keyword evidence="6 10" id="KW-0999">Mitochondrion inner membrane</keyword>
<dbReference type="Gene3D" id="6.10.280.70">
    <property type="match status" value="1"/>
</dbReference>
<dbReference type="GO" id="GO:0015986">
    <property type="term" value="P:proton motive force-driven ATP synthesis"/>
    <property type="evidence" value="ECO:0007669"/>
    <property type="project" value="UniProtKB-UniRule"/>
</dbReference>
<dbReference type="EnsemblMetazoa" id="CLYHEMT022577.1">
    <property type="protein sequence ID" value="CLYHEMP022577.1"/>
    <property type="gene ID" value="CLYHEMG022577"/>
</dbReference>
<evidence type="ECO:0000256" key="3">
    <source>
        <dbReference type="ARBA" id="ARBA00022448"/>
    </source>
</evidence>
<keyword evidence="13" id="KW-1185">Reference proteome</keyword>
<comment type="function">
    <text evidence="10">Mitochondrial membrane ATP synthase (F(1)F(0) ATP synthase or Complex V) produces ATP from ADP in the presence of a proton gradient across the membrane which is generated by electron transport complexes of the respiratory chain. F-type ATPases consist of two structural domains, F(1) - containing the extramembraneous catalytic core, and F(0) - containing the membrane proton channel, linked together by a central stalk and a peripheral stalk. During catalysis, ATP synthesis in the catalytic domain of F(1) is coupled via a rotary mechanism of the central stalk subunits to proton translocation.</text>
</comment>
<name>A0A7M5XFM9_9CNID</name>
<dbReference type="PANTHER" id="PTHR12700">
    <property type="entry name" value="ATP SYNTHASE SUBUNIT D, MITOCHONDRIAL"/>
    <property type="match status" value="1"/>
</dbReference>
<dbReference type="Proteomes" id="UP000594262">
    <property type="component" value="Unplaced"/>
</dbReference>
<evidence type="ECO:0000256" key="11">
    <source>
        <dbReference type="SAM" id="MobiDB-lite"/>
    </source>
</evidence>
<evidence type="ECO:0000256" key="7">
    <source>
        <dbReference type="ARBA" id="ARBA00023065"/>
    </source>
</evidence>
<dbReference type="AlphaFoldDB" id="A0A7M5XFM9"/>
<dbReference type="InterPro" id="IPR008689">
    <property type="entry name" value="ATP_synth_F0_dsu_mt"/>
</dbReference>
<evidence type="ECO:0000256" key="4">
    <source>
        <dbReference type="ARBA" id="ARBA00022547"/>
    </source>
</evidence>
<dbReference type="GO" id="GO:0005743">
    <property type="term" value="C:mitochondrial inner membrane"/>
    <property type="evidence" value="ECO:0007669"/>
    <property type="project" value="UniProtKB-SubCell"/>
</dbReference>
<dbReference type="GO" id="GO:0045259">
    <property type="term" value="C:proton-transporting ATP synthase complex"/>
    <property type="evidence" value="ECO:0007669"/>
    <property type="project" value="UniProtKB-KW"/>
</dbReference>
<evidence type="ECO:0000256" key="9">
    <source>
        <dbReference type="ARBA" id="ARBA00023136"/>
    </source>
</evidence>
<evidence type="ECO:0000256" key="1">
    <source>
        <dbReference type="ARBA" id="ARBA00004273"/>
    </source>
</evidence>
<evidence type="ECO:0000256" key="8">
    <source>
        <dbReference type="ARBA" id="ARBA00023128"/>
    </source>
</evidence>
<evidence type="ECO:0000313" key="12">
    <source>
        <dbReference type="EnsemblMetazoa" id="CLYHEMP022577.1"/>
    </source>
</evidence>
<evidence type="ECO:0000313" key="13">
    <source>
        <dbReference type="Proteomes" id="UP000594262"/>
    </source>
</evidence>
<comment type="similarity">
    <text evidence="2 10">Belongs to the ATPase d subunit family.</text>
</comment>
<protein>
    <recommendedName>
        <fullName evidence="10">ATP synthase subunit d, mitochondrial</fullName>
    </recommendedName>
</protein>
<keyword evidence="3 10" id="KW-0813">Transport</keyword>
<comment type="subcellular location">
    <subcellularLocation>
        <location evidence="1 10">Mitochondrion inner membrane</location>
    </subcellularLocation>
</comment>
<reference evidence="12" key="1">
    <citation type="submission" date="2021-01" db="UniProtKB">
        <authorList>
            <consortium name="EnsemblMetazoa"/>
        </authorList>
    </citation>
    <scope>IDENTIFICATION</scope>
</reference>
<keyword evidence="9 10" id="KW-0472">Membrane</keyword>
<evidence type="ECO:0000256" key="6">
    <source>
        <dbReference type="ARBA" id="ARBA00022792"/>
    </source>
</evidence>
<feature type="compositionally biased region" description="Basic and acidic residues" evidence="11">
    <location>
        <begin position="173"/>
        <end position="189"/>
    </location>
</feature>
<dbReference type="GO" id="GO:0015078">
    <property type="term" value="F:proton transmembrane transporter activity"/>
    <property type="evidence" value="ECO:0007669"/>
    <property type="project" value="InterPro"/>
</dbReference>
<dbReference type="Pfam" id="PF05873">
    <property type="entry name" value="Mt_ATP-synt_D"/>
    <property type="match status" value="1"/>
</dbReference>
<dbReference type="OrthoDB" id="35799at2759"/>
<feature type="region of interest" description="Disordered" evidence="11">
    <location>
        <begin position="163"/>
        <end position="189"/>
    </location>
</feature>
<evidence type="ECO:0000256" key="5">
    <source>
        <dbReference type="ARBA" id="ARBA00022781"/>
    </source>
</evidence>
<keyword evidence="4" id="KW-0138">CF(0)</keyword>
<evidence type="ECO:0000256" key="2">
    <source>
        <dbReference type="ARBA" id="ARBA00006842"/>
    </source>
</evidence>
<sequence>KPGAQIIILQSLVHHIEEIEVETANRSPGKMAQVGKRLAQKAVDWTRLGQNIPAAATAQFNAFRNRHETIKGSLSKTQPKPTPINWEHYSSVVKNKALVEKMQAGYQKVSVPYPEDVESASIVAKEKAIEAEIAQTSKITKDTIAKLQQEIAKIQAQKPYEEMTTDEYMEANPDLKREADREISEIGWR</sequence>
<dbReference type="InterPro" id="IPR036228">
    <property type="entry name" value="ATP_synth_F0_dsu_sf_mt"/>
</dbReference>
<accession>A0A7M5XFM9</accession>
<keyword evidence="5 10" id="KW-0375">Hydrogen ion transport</keyword>
<keyword evidence="8 10" id="KW-0496">Mitochondrion</keyword>
<organism evidence="12 13">
    <name type="scientific">Clytia hemisphaerica</name>
    <dbReference type="NCBI Taxonomy" id="252671"/>
    <lineage>
        <taxon>Eukaryota</taxon>
        <taxon>Metazoa</taxon>
        <taxon>Cnidaria</taxon>
        <taxon>Hydrozoa</taxon>
        <taxon>Hydroidolina</taxon>
        <taxon>Leptothecata</taxon>
        <taxon>Obeliida</taxon>
        <taxon>Clytiidae</taxon>
        <taxon>Clytia</taxon>
    </lineage>
</organism>